<keyword evidence="2" id="KW-0227">DNA damage</keyword>
<dbReference type="Pfam" id="PF08459">
    <property type="entry name" value="UvrC_RNaseH_dom"/>
    <property type="match status" value="1"/>
</dbReference>
<dbReference type="SUPFAM" id="SSF82771">
    <property type="entry name" value="GIY-YIG endonuclease"/>
    <property type="match status" value="1"/>
</dbReference>
<keyword evidence="3" id="KW-0228">DNA excision</keyword>
<evidence type="ECO:0000256" key="2">
    <source>
        <dbReference type="ARBA" id="ARBA00022763"/>
    </source>
</evidence>
<dbReference type="InterPro" id="IPR047296">
    <property type="entry name" value="GIY-YIG_UvrC_Cho"/>
</dbReference>
<feature type="domain" description="UvrC family homology region profile" evidence="7">
    <location>
        <begin position="239"/>
        <end position="454"/>
    </location>
</feature>
<evidence type="ECO:0000313" key="8">
    <source>
        <dbReference type="EMBL" id="MBU3830587.1"/>
    </source>
</evidence>
<dbReference type="Pfam" id="PF22920">
    <property type="entry name" value="UvrC_RNaseH"/>
    <property type="match status" value="1"/>
</dbReference>
<dbReference type="InterPro" id="IPR035901">
    <property type="entry name" value="GIY-YIG_endonuc_sf"/>
</dbReference>
<dbReference type="PROSITE" id="PS50165">
    <property type="entry name" value="UVRC"/>
    <property type="match status" value="1"/>
</dbReference>
<dbReference type="InterPro" id="IPR000305">
    <property type="entry name" value="GIY-YIG_endonuc"/>
</dbReference>
<dbReference type="SMART" id="SM00465">
    <property type="entry name" value="GIYc"/>
    <property type="match status" value="1"/>
</dbReference>
<dbReference type="AlphaFoldDB" id="A0A9E2KW29"/>
<dbReference type="InterPro" id="IPR050066">
    <property type="entry name" value="UvrABC_protein_C"/>
</dbReference>
<keyword evidence="5" id="KW-0234">DNA repair</keyword>
<gene>
    <name evidence="8" type="primary">uvrC</name>
    <name evidence="8" type="ORF">H9897_00275</name>
</gene>
<protein>
    <submittedName>
        <fullName evidence="8">Excinuclease ABC subunit UvrC</fullName>
    </submittedName>
</protein>
<evidence type="ECO:0000256" key="4">
    <source>
        <dbReference type="ARBA" id="ARBA00022881"/>
    </source>
</evidence>
<evidence type="ECO:0000256" key="1">
    <source>
        <dbReference type="ARBA" id="ARBA00022490"/>
    </source>
</evidence>
<dbReference type="InterPro" id="IPR004791">
    <property type="entry name" value="UvrC"/>
</dbReference>
<sequence>MIKDEILAKLKFVPKKPGCYLWKNINGNVIYVGKAKNLFNRMHQYFDNNKDSKTSQLVKNIADFDYFIVDNVNEALILENNLIKKYYPKFNILLKDTSDYPYIVLTNDKNPKLIYTHKYHSIKGKYYGPIADSSLKSYDVYKILLEISPFNKHGFNHFNSNLYKDKNPDQVFEIWKKYLDDIFNGKVSELQENIIIWEKQAANLLNFEEAKKFHDIYVALDKIASSQLVQFNLNKYADYVSFYIKESFISIIIFSYIDGKLLNKHSFIHEIYQDDIEDILSNYLIQYYSINKIPKKIFISLSNELLNNLSEILDTNVCYPLNDFDKNIMNLSLENAKDYYQRNINISKLKYDYSIDIYEKLLEITNLKNIYQMDVIDISNNNNKDPIAGVIVYINGKPVKKMYRKYNLDTLNGIGDYNFMKQAIYKRYNFMLNHNEKLPQLLIVDGGEIQVNAALTSLNELNINSIKVIGLKKDDNHKTNSIVVDNKDIKLDKKSHFYLYLLNIQEEVHRWAITNFRNKNIKNKFVSFFKDIKGMGVERTRKLLNKYPTLKDIYYANDIELEQIIPKKIIKDIKEKIKNEFNI</sequence>
<dbReference type="PANTHER" id="PTHR30562:SF1">
    <property type="entry name" value="UVRABC SYSTEM PROTEIN C"/>
    <property type="match status" value="1"/>
</dbReference>
<keyword evidence="4" id="KW-0267">Excision nuclease</keyword>
<dbReference type="InterPro" id="IPR010994">
    <property type="entry name" value="RuvA_2-like"/>
</dbReference>
<dbReference type="FunFam" id="3.40.1440.10:FF:000001">
    <property type="entry name" value="UvrABC system protein C"/>
    <property type="match status" value="1"/>
</dbReference>
<dbReference type="CDD" id="cd10434">
    <property type="entry name" value="GIY-YIG_UvrC_Cho"/>
    <property type="match status" value="1"/>
</dbReference>
<dbReference type="Gene3D" id="1.10.150.20">
    <property type="entry name" value="5' to 3' exonuclease, C-terminal subdomain"/>
    <property type="match status" value="1"/>
</dbReference>
<evidence type="ECO:0000256" key="3">
    <source>
        <dbReference type="ARBA" id="ARBA00022769"/>
    </source>
</evidence>
<dbReference type="SUPFAM" id="SSF47781">
    <property type="entry name" value="RuvA domain 2-like"/>
    <property type="match status" value="1"/>
</dbReference>
<dbReference type="PANTHER" id="PTHR30562">
    <property type="entry name" value="UVRC/OXIDOREDUCTASE"/>
    <property type="match status" value="1"/>
</dbReference>
<evidence type="ECO:0000259" key="7">
    <source>
        <dbReference type="PROSITE" id="PS50165"/>
    </source>
</evidence>
<evidence type="ECO:0000256" key="5">
    <source>
        <dbReference type="ARBA" id="ARBA00023204"/>
    </source>
</evidence>
<dbReference type="GO" id="GO:0006289">
    <property type="term" value="P:nucleotide-excision repair"/>
    <property type="evidence" value="ECO:0007669"/>
    <property type="project" value="InterPro"/>
</dbReference>
<evidence type="ECO:0000313" key="9">
    <source>
        <dbReference type="Proteomes" id="UP000824247"/>
    </source>
</evidence>
<dbReference type="Proteomes" id="UP000824247">
    <property type="component" value="Unassembled WGS sequence"/>
</dbReference>
<dbReference type="InterPro" id="IPR001162">
    <property type="entry name" value="UvrC_RNase_H_dom"/>
</dbReference>
<organism evidence="8 9">
    <name type="scientific">Candidatus Ureaplasma intestinipullorum</name>
    <dbReference type="NCBI Taxonomy" id="2838770"/>
    <lineage>
        <taxon>Bacteria</taxon>
        <taxon>Bacillati</taxon>
        <taxon>Mycoplasmatota</taxon>
        <taxon>Mycoplasmoidales</taxon>
        <taxon>Mycoplasmoidaceae</taxon>
        <taxon>Ureaplasma</taxon>
    </lineage>
</organism>
<dbReference type="Gene3D" id="3.40.1440.10">
    <property type="entry name" value="GIY-YIG endonuclease"/>
    <property type="match status" value="1"/>
</dbReference>
<dbReference type="GO" id="GO:0009380">
    <property type="term" value="C:excinuclease repair complex"/>
    <property type="evidence" value="ECO:0007669"/>
    <property type="project" value="InterPro"/>
</dbReference>
<dbReference type="Pfam" id="PF01541">
    <property type="entry name" value="GIY-YIG"/>
    <property type="match status" value="1"/>
</dbReference>
<dbReference type="NCBIfam" id="TIGR00194">
    <property type="entry name" value="uvrC"/>
    <property type="match status" value="1"/>
</dbReference>
<keyword evidence="1" id="KW-0963">Cytoplasm</keyword>
<accession>A0A9E2KW29</accession>
<dbReference type="GO" id="GO:0009381">
    <property type="term" value="F:excinuclease ABC activity"/>
    <property type="evidence" value="ECO:0007669"/>
    <property type="project" value="InterPro"/>
</dbReference>
<reference evidence="8" key="1">
    <citation type="journal article" date="2021" name="PeerJ">
        <title>Extensive microbial diversity within the chicken gut microbiome revealed by metagenomics and culture.</title>
        <authorList>
            <person name="Gilroy R."/>
            <person name="Ravi A."/>
            <person name="Getino M."/>
            <person name="Pursley I."/>
            <person name="Horton D.L."/>
            <person name="Alikhan N.F."/>
            <person name="Baker D."/>
            <person name="Gharbi K."/>
            <person name="Hall N."/>
            <person name="Watson M."/>
            <person name="Adriaenssens E.M."/>
            <person name="Foster-Nyarko E."/>
            <person name="Jarju S."/>
            <person name="Secka A."/>
            <person name="Antonio M."/>
            <person name="Oren A."/>
            <person name="Chaudhuri R.R."/>
            <person name="La Ragione R."/>
            <person name="Hildebrand F."/>
            <person name="Pallen M.J."/>
        </authorList>
    </citation>
    <scope>NUCLEOTIDE SEQUENCE</scope>
    <source>
        <strain evidence="8">A5-1222</strain>
    </source>
</reference>
<dbReference type="InterPro" id="IPR038476">
    <property type="entry name" value="UvrC_RNase_H_dom_sf"/>
</dbReference>
<proteinExistence type="predicted"/>
<dbReference type="Gene3D" id="3.30.420.340">
    <property type="entry name" value="UvrC, RNAse H endonuclease domain"/>
    <property type="match status" value="1"/>
</dbReference>
<reference evidence="8" key="2">
    <citation type="submission" date="2021-04" db="EMBL/GenBank/DDBJ databases">
        <authorList>
            <person name="Gilroy R."/>
        </authorList>
    </citation>
    <scope>NUCLEOTIDE SEQUENCE</scope>
    <source>
        <strain evidence="8">A5-1222</strain>
    </source>
</reference>
<evidence type="ECO:0000259" key="6">
    <source>
        <dbReference type="PROSITE" id="PS50164"/>
    </source>
</evidence>
<feature type="domain" description="GIY-YIG" evidence="6">
    <location>
        <begin position="15"/>
        <end position="92"/>
    </location>
</feature>
<name>A0A9E2KW29_9BACT</name>
<dbReference type="EMBL" id="JAHLFM010000004">
    <property type="protein sequence ID" value="MBU3830587.1"/>
    <property type="molecule type" value="Genomic_DNA"/>
</dbReference>
<dbReference type="PROSITE" id="PS50164">
    <property type="entry name" value="GIY_YIG"/>
    <property type="match status" value="1"/>
</dbReference>
<comment type="caution">
    <text evidence="8">The sequence shown here is derived from an EMBL/GenBank/DDBJ whole genome shotgun (WGS) entry which is preliminary data.</text>
</comment>